<dbReference type="Pfam" id="PF04909">
    <property type="entry name" value="Amidohydro_2"/>
    <property type="match status" value="1"/>
</dbReference>
<evidence type="ECO:0000256" key="1">
    <source>
        <dbReference type="ARBA" id="ARBA00001933"/>
    </source>
</evidence>
<feature type="domain" description="Amidohydrolase-related" evidence="3">
    <location>
        <begin position="28"/>
        <end position="329"/>
    </location>
</feature>
<comment type="cofactor">
    <cofactor evidence="1">
        <name>pyridoxal 5'-phosphate</name>
        <dbReference type="ChEBI" id="CHEBI:597326"/>
    </cofactor>
</comment>
<dbReference type="Pfam" id="PF00202">
    <property type="entry name" value="Aminotran_3"/>
    <property type="match status" value="1"/>
</dbReference>
<keyword evidence="4" id="KW-0808">Transferase</keyword>
<keyword evidence="2" id="KW-0663">Pyridoxal phosphate</keyword>
<proteinExistence type="predicted"/>
<dbReference type="PANTHER" id="PTHR43713">
    <property type="entry name" value="GLUTAMATE-1-SEMIALDEHYDE 2,1-AMINOMUTASE"/>
    <property type="match status" value="1"/>
</dbReference>
<accession>A0ABX0JAK4</accession>
<gene>
    <name evidence="4" type="ORF">G9U52_23455</name>
</gene>
<dbReference type="RefSeq" id="WP_166153079.1">
    <property type="nucleotide sequence ID" value="NZ_JAAOIW010000009.1"/>
</dbReference>
<reference evidence="4" key="1">
    <citation type="submission" date="2020-03" db="EMBL/GenBank/DDBJ databases">
        <title>Draft sequencing of Paenibacilllus sp. S3N08.</title>
        <authorList>
            <person name="Kim D.-U."/>
        </authorList>
    </citation>
    <scope>NUCLEOTIDE SEQUENCE</scope>
    <source>
        <strain evidence="4">S3N08</strain>
    </source>
</reference>
<dbReference type="InterPro" id="IPR032466">
    <property type="entry name" value="Metal_Hydrolase"/>
</dbReference>
<keyword evidence="5" id="KW-1185">Reference proteome</keyword>
<dbReference type="InterPro" id="IPR005814">
    <property type="entry name" value="Aminotrans_3"/>
</dbReference>
<keyword evidence="4" id="KW-0032">Aminotransferase</keyword>
<sequence>MNNNWTFNKYDQEAAQEIRSFLPAKIFDIHAHIYRIHDLNPTGASMWTEGPEEASIQIWRGHLSAYLGENRLAGGLFFPVPMITANLRKQNDYLIEQLEKDSGSRGLILVSPDDELENMIVYLNHPQVVGFKIYHIYSKEMPTWQSSISGFCPDWMWAAANERSMIVMLHIVKDLAIADSDNVREIRELCTKFPSVKLVLAHAARCFHAPNAEKGISGLRGLENVYFDTSAVCEPEAMKVILQQFGPRKLLWGSDFPVSQIRGKSVTVGDGFAWLEREFCNWDQSAHLGHPILAGIESLRALRNAANDLGLNEEDLNDIFYSNASRLLQLEDKGNNRTNELYLHAKTRIPGGGQLLSKRPENMAPGRWPAYFREARGCEVWDLDGKHYYDMSTNGVGSCLLGYRDPDVTQAVVRRVNLGSMSSLNAPEEVELADMLCDIHPWAEQVRFARGGGDSCAVAVRIARATTDRSVVAICGYHGWQDWYLSANLGENDALRGHLLSGLNPKGVPSELRGTTVTFKYNDRNALNTIIDQYGSKLAAVIMEPCRYDNPEPGFLQVVRESTRRCGALLIFDEITIGWRLHYGGAHLKFEVTPDIAVFAKALGNGHPIGAIIGTEEAMQGAHESFISSTYWTESVGPAAAIATVRKLGKTDAPAHVERIGSLVMDSWRRHGEKYRLPVHIDGGYPCLAHFSFKHEESEKLRTMYTQMMLDRGFLAGTSIYPTLAHNDDMVHIYDLAIDEVFAEISDALKAGDVDKRMRGNVALSGFQRLI</sequence>
<dbReference type="InterPro" id="IPR006680">
    <property type="entry name" value="Amidohydro-rel"/>
</dbReference>
<dbReference type="InterPro" id="IPR015421">
    <property type="entry name" value="PyrdxlP-dep_Trfase_major"/>
</dbReference>
<evidence type="ECO:0000313" key="4">
    <source>
        <dbReference type="EMBL" id="NHN32781.1"/>
    </source>
</evidence>
<dbReference type="InterPro" id="IPR015424">
    <property type="entry name" value="PyrdxlP-dep_Trfase"/>
</dbReference>
<evidence type="ECO:0000313" key="5">
    <source>
        <dbReference type="Proteomes" id="UP001165962"/>
    </source>
</evidence>
<dbReference type="Gene3D" id="3.90.1150.10">
    <property type="entry name" value="Aspartate Aminotransferase, domain 1"/>
    <property type="match status" value="1"/>
</dbReference>
<dbReference type="SUPFAM" id="SSF53383">
    <property type="entry name" value="PLP-dependent transferases"/>
    <property type="match status" value="1"/>
</dbReference>
<dbReference type="Gene3D" id="3.40.640.10">
    <property type="entry name" value="Type I PLP-dependent aspartate aminotransferase-like (Major domain)"/>
    <property type="match status" value="1"/>
</dbReference>
<comment type="caution">
    <text evidence="4">The sequence shown here is derived from an EMBL/GenBank/DDBJ whole genome shotgun (WGS) entry which is preliminary data.</text>
</comment>
<dbReference type="InterPro" id="IPR015422">
    <property type="entry name" value="PyrdxlP-dep_Trfase_small"/>
</dbReference>
<name>A0ABX0JAK4_9BACL</name>
<protein>
    <submittedName>
        <fullName evidence="4">Aminotransferase class III-fold pyridoxal phosphate-dependent enzyme</fullName>
    </submittedName>
</protein>
<dbReference type="GO" id="GO:0008483">
    <property type="term" value="F:transaminase activity"/>
    <property type="evidence" value="ECO:0007669"/>
    <property type="project" value="UniProtKB-KW"/>
</dbReference>
<dbReference type="Gene3D" id="3.20.20.140">
    <property type="entry name" value="Metal-dependent hydrolases"/>
    <property type="match status" value="1"/>
</dbReference>
<evidence type="ECO:0000259" key="3">
    <source>
        <dbReference type="Pfam" id="PF04909"/>
    </source>
</evidence>
<evidence type="ECO:0000256" key="2">
    <source>
        <dbReference type="ARBA" id="ARBA00022898"/>
    </source>
</evidence>
<dbReference type="SUPFAM" id="SSF51556">
    <property type="entry name" value="Metallo-dependent hydrolases"/>
    <property type="match status" value="1"/>
</dbReference>
<dbReference type="EMBL" id="JAAOIW010000009">
    <property type="protein sequence ID" value="NHN32781.1"/>
    <property type="molecule type" value="Genomic_DNA"/>
</dbReference>
<dbReference type="Proteomes" id="UP001165962">
    <property type="component" value="Unassembled WGS sequence"/>
</dbReference>
<organism evidence="4 5">
    <name type="scientific">Paenibacillus agricola</name>
    <dbReference type="NCBI Taxonomy" id="2716264"/>
    <lineage>
        <taxon>Bacteria</taxon>
        <taxon>Bacillati</taxon>
        <taxon>Bacillota</taxon>
        <taxon>Bacilli</taxon>
        <taxon>Bacillales</taxon>
        <taxon>Paenibacillaceae</taxon>
        <taxon>Paenibacillus</taxon>
    </lineage>
</organism>
<dbReference type="PANTHER" id="PTHR43713:SF3">
    <property type="entry name" value="GLUTAMATE-1-SEMIALDEHYDE 2,1-AMINOMUTASE 1, CHLOROPLASTIC-RELATED"/>
    <property type="match status" value="1"/>
</dbReference>